<dbReference type="Pfam" id="PF10073">
    <property type="entry name" value="GapR_DNA-bd"/>
    <property type="match status" value="1"/>
</dbReference>
<dbReference type="Proteomes" id="UP000509367">
    <property type="component" value="Chromosome"/>
</dbReference>
<keyword evidence="2" id="KW-0175">Coiled coil</keyword>
<evidence type="ECO:0000259" key="3">
    <source>
        <dbReference type="Pfam" id="PF10073"/>
    </source>
</evidence>
<dbReference type="AlphaFoldDB" id="A0A6N1VHG6"/>
<organism evidence="4 5">
    <name type="scientific">Oricola thermophila</name>
    <dbReference type="NCBI Taxonomy" id="2742145"/>
    <lineage>
        <taxon>Bacteria</taxon>
        <taxon>Pseudomonadati</taxon>
        <taxon>Pseudomonadota</taxon>
        <taxon>Alphaproteobacteria</taxon>
        <taxon>Hyphomicrobiales</taxon>
        <taxon>Ahrensiaceae</taxon>
        <taxon>Oricola</taxon>
    </lineage>
</organism>
<dbReference type="GO" id="GO:0003677">
    <property type="term" value="F:DNA binding"/>
    <property type="evidence" value="ECO:0007669"/>
    <property type="project" value="InterPro"/>
</dbReference>
<feature type="coiled-coil region" evidence="2">
    <location>
        <begin position="12"/>
        <end position="39"/>
    </location>
</feature>
<dbReference type="KEGG" id="orm:HTY61_09965"/>
<comment type="similarity">
    <text evidence="1">Belongs to the UPF0335 family.</text>
</comment>
<gene>
    <name evidence="4" type="ORF">HTY61_09965</name>
</gene>
<feature type="domain" description="GapR-like DNA-binding" evidence="3">
    <location>
        <begin position="8"/>
        <end position="79"/>
    </location>
</feature>
<evidence type="ECO:0000256" key="2">
    <source>
        <dbReference type="SAM" id="Coils"/>
    </source>
</evidence>
<proteinExistence type="inferred from homology"/>
<dbReference type="EMBL" id="CP054836">
    <property type="protein sequence ID" value="QKV18752.1"/>
    <property type="molecule type" value="Genomic_DNA"/>
</dbReference>
<evidence type="ECO:0000313" key="5">
    <source>
        <dbReference type="Proteomes" id="UP000509367"/>
    </source>
</evidence>
<dbReference type="InterPro" id="IPR018753">
    <property type="entry name" value="GapR-like"/>
</dbReference>
<dbReference type="NCBIfam" id="NF010247">
    <property type="entry name" value="PRK13694.1"/>
    <property type="match status" value="1"/>
</dbReference>
<keyword evidence="5" id="KW-1185">Reference proteome</keyword>
<name>A0A6N1VHG6_9HYPH</name>
<evidence type="ECO:0000256" key="1">
    <source>
        <dbReference type="HAMAP-Rule" id="MF_00797"/>
    </source>
</evidence>
<sequence length="88" mass="10174">MTAQDTVARDRLRAFIERIERLEEEKASIADDIKEVYGEARANGFDVKAMRKIVALRKVDPVERMEMEAVLDLYMNELGMKPGSEERQ</sequence>
<protein>
    <recommendedName>
        <fullName evidence="1">UPF0335 protein HTY61_09965</fullName>
    </recommendedName>
</protein>
<dbReference type="RefSeq" id="WP_175276645.1">
    <property type="nucleotide sequence ID" value="NZ_CP054836.1"/>
</dbReference>
<dbReference type="InterPro" id="IPR046367">
    <property type="entry name" value="GapR-like_DNA-bd"/>
</dbReference>
<evidence type="ECO:0000313" key="4">
    <source>
        <dbReference type="EMBL" id="QKV18752.1"/>
    </source>
</evidence>
<accession>A0A6N1VHG6</accession>
<dbReference type="HAMAP" id="MF_00797">
    <property type="entry name" value="UPF0335"/>
    <property type="match status" value="1"/>
</dbReference>
<reference evidence="4 5" key="1">
    <citation type="submission" date="2020-06" db="EMBL/GenBank/DDBJ databases">
        <title>Oricola thermophila sp. nov. isolated from a tidal sediments.</title>
        <authorList>
            <person name="Kwon K.K."/>
            <person name="Yang S.-H."/>
            <person name="Park M.-J."/>
        </authorList>
    </citation>
    <scope>NUCLEOTIDE SEQUENCE [LARGE SCALE GENOMIC DNA]</scope>
    <source>
        <strain evidence="4 5">MEBiC13590</strain>
    </source>
</reference>